<evidence type="ECO:0000313" key="2">
    <source>
        <dbReference type="Proteomes" id="UP001055811"/>
    </source>
</evidence>
<protein>
    <submittedName>
        <fullName evidence="1">Uncharacterized protein</fullName>
    </submittedName>
</protein>
<name>A0ACB9FCW5_CICIN</name>
<keyword evidence="2" id="KW-1185">Reference proteome</keyword>
<gene>
    <name evidence="1" type="ORF">L2E82_19304</name>
</gene>
<proteinExistence type="predicted"/>
<reference evidence="2" key="1">
    <citation type="journal article" date="2022" name="Mol. Ecol. Resour.">
        <title>The genomes of chicory, endive, great burdock and yacon provide insights into Asteraceae palaeo-polyploidization history and plant inulin production.</title>
        <authorList>
            <person name="Fan W."/>
            <person name="Wang S."/>
            <person name="Wang H."/>
            <person name="Wang A."/>
            <person name="Jiang F."/>
            <person name="Liu H."/>
            <person name="Zhao H."/>
            <person name="Xu D."/>
            <person name="Zhang Y."/>
        </authorList>
    </citation>
    <scope>NUCLEOTIDE SEQUENCE [LARGE SCALE GENOMIC DNA]</scope>
    <source>
        <strain evidence="2">cv. Punajuju</strain>
    </source>
</reference>
<dbReference type="EMBL" id="CM042011">
    <property type="protein sequence ID" value="KAI3768536.1"/>
    <property type="molecule type" value="Genomic_DNA"/>
</dbReference>
<evidence type="ECO:0000313" key="1">
    <source>
        <dbReference type="EMBL" id="KAI3768536.1"/>
    </source>
</evidence>
<organism evidence="1 2">
    <name type="scientific">Cichorium intybus</name>
    <name type="common">Chicory</name>
    <dbReference type="NCBI Taxonomy" id="13427"/>
    <lineage>
        <taxon>Eukaryota</taxon>
        <taxon>Viridiplantae</taxon>
        <taxon>Streptophyta</taxon>
        <taxon>Embryophyta</taxon>
        <taxon>Tracheophyta</taxon>
        <taxon>Spermatophyta</taxon>
        <taxon>Magnoliopsida</taxon>
        <taxon>eudicotyledons</taxon>
        <taxon>Gunneridae</taxon>
        <taxon>Pentapetalae</taxon>
        <taxon>asterids</taxon>
        <taxon>campanulids</taxon>
        <taxon>Asterales</taxon>
        <taxon>Asteraceae</taxon>
        <taxon>Cichorioideae</taxon>
        <taxon>Cichorieae</taxon>
        <taxon>Cichoriinae</taxon>
        <taxon>Cichorium</taxon>
    </lineage>
</organism>
<comment type="caution">
    <text evidence="1">The sequence shown here is derived from an EMBL/GenBank/DDBJ whole genome shotgun (WGS) entry which is preliminary data.</text>
</comment>
<sequence length="177" mass="19761">MIARSCLSVYFARPYLSLHNSIQSVSDQAEAVVVVPARLKTAVKDAATQSHYRKDRADKTKKTMRSLELGWNIADDIQSESKALARAINATVYNPEILKFKYVSSPFKILVGLGLFGLKLWLGKLQGQLDQNRRARAIELRETFTKLGHTFIKTGQGLSTDPISAHRNSLKSSLNSR</sequence>
<accession>A0ACB9FCW5</accession>
<reference evidence="1 2" key="2">
    <citation type="journal article" date="2022" name="Mol. Ecol. Resour.">
        <title>The genomes of chicory, endive, great burdock and yacon provide insights into Asteraceae paleo-polyploidization history and plant inulin production.</title>
        <authorList>
            <person name="Fan W."/>
            <person name="Wang S."/>
            <person name="Wang H."/>
            <person name="Wang A."/>
            <person name="Jiang F."/>
            <person name="Liu H."/>
            <person name="Zhao H."/>
            <person name="Xu D."/>
            <person name="Zhang Y."/>
        </authorList>
    </citation>
    <scope>NUCLEOTIDE SEQUENCE [LARGE SCALE GENOMIC DNA]</scope>
    <source>
        <strain evidence="2">cv. Punajuju</strain>
        <tissue evidence="1">Leaves</tissue>
    </source>
</reference>
<dbReference type="Proteomes" id="UP001055811">
    <property type="component" value="Linkage Group LG03"/>
</dbReference>